<feature type="domain" description="DUF5824" evidence="2">
    <location>
        <begin position="19"/>
        <end position="122"/>
    </location>
</feature>
<evidence type="ECO:0000259" key="2">
    <source>
        <dbReference type="Pfam" id="PF19141"/>
    </source>
</evidence>
<accession>A0A6C0ATR1</accession>
<sequence length="182" mass="20456">MNSIPLHYVPKSLSDKDKKKQLKNLKQARKEYKKGNYISRDPLKSFVSKPSKHVENAKKMYDVDNLVPSAALARKTKCSKKSLEDIVNKGRGAYYSSGSRPNQTAESWGLARLGSAITGGKSSIIDYHILEEGCKKDSKPLALAKKTCKKENKTCGSFSKKKSTRKNAKKRRAKTYKKNKKN</sequence>
<evidence type="ECO:0000256" key="1">
    <source>
        <dbReference type="SAM" id="MobiDB-lite"/>
    </source>
</evidence>
<feature type="region of interest" description="Disordered" evidence="1">
    <location>
        <begin position="1"/>
        <end position="20"/>
    </location>
</feature>
<proteinExistence type="predicted"/>
<protein>
    <recommendedName>
        <fullName evidence="2">DUF5824 domain-containing protein</fullName>
    </recommendedName>
</protein>
<reference evidence="3" key="1">
    <citation type="journal article" date="2020" name="Nature">
        <title>Giant virus diversity and host interactions through global metagenomics.</title>
        <authorList>
            <person name="Schulz F."/>
            <person name="Roux S."/>
            <person name="Paez-Espino D."/>
            <person name="Jungbluth S."/>
            <person name="Walsh D.A."/>
            <person name="Denef V.J."/>
            <person name="McMahon K.D."/>
            <person name="Konstantinidis K.T."/>
            <person name="Eloe-Fadrosh E.A."/>
            <person name="Kyrpides N.C."/>
            <person name="Woyke T."/>
        </authorList>
    </citation>
    <scope>NUCLEOTIDE SEQUENCE</scope>
    <source>
        <strain evidence="3">GVMAG-S-ERX555943-30</strain>
    </source>
</reference>
<name>A0A6C0ATR1_9ZZZZ</name>
<dbReference type="EMBL" id="MN738749">
    <property type="protein sequence ID" value="QHS83172.1"/>
    <property type="molecule type" value="Genomic_DNA"/>
</dbReference>
<organism evidence="3">
    <name type="scientific">viral metagenome</name>
    <dbReference type="NCBI Taxonomy" id="1070528"/>
    <lineage>
        <taxon>unclassified sequences</taxon>
        <taxon>metagenomes</taxon>
        <taxon>organismal metagenomes</taxon>
    </lineage>
</organism>
<evidence type="ECO:0000313" key="3">
    <source>
        <dbReference type="EMBL" id="QHS83172.1"/>
    </source>
</evidence>
<feature type="region of interest" description="Disordered" evidence="1">
    <location>
        <begin position="154"/>
        <end position="182"/>
    </location>
</feature>
<dbReference type="Pfam" id="PF19141">
    <property type="entry name" value="DUF5824"/>
    <property type="match status" value="1"/>
</dbReference>
<dbReference type="AlphaFoldDB" id="A0A6C0ATR1"/>
<feature type="compositionally biased region" description="Basic residues" evidence="1">
    <location>
        <begin position="159"/>
        <end position="182"/>
    </location>
</feature>
<dbReference type="InterPro" id="IPR043862">
    <property type="entry name" value="DUF5824"/>
</dbReference>